<keyword evidence="1" id="KW-1133">Transmembrane helix</keyword>
<feature type="transmembrane region" description="Helical" evidence="1">
    <location>
        <begin position="83"/>
        <end position="106"/>
    </location>
</feature>
<evidence type="ECO:0008006" key="4">
    <source>
        <dbReference type="Google" id="ProtNLM"/>
    </source>
</evidence>
<gene>
    <name evidence="2" type="ORF">CAEBREN_08075</name>
</gene>
<feature type="transmembrane region" description="Helical" evidence="1">
    <location>
        <begin position="28"/>
        <end position="46"/>
    </location>
</feature>
<feature type="transmembrane region" description="Helical" evidence="1">
    <location>
        <begin position="218"/>
        <end position="237"/>
    </location>
</feature>
<dbReference type="InParanoid" id="G0N051"/>
<feature type="transmembrane region" description="Helical" evidence="1">
    <location>
        <begin position="178"/>
        <end position="198"/>
    </location>
</feature>
<accession>G0N051</accession>
<keyword evidence="3" id="KW-1185">Reference proteome</keyword>
<feature type="transmembrane region" description="Helical" evidence="1">
    <location>
        <begin position="118"/>
        <end position="139"/>
    </location>
</feature>
<dbReference type="AlphaFoldDB" id="G0N051"/>
<evidence type="ECO:0000256" key="1">
    <source>
        <dbReference type="SAM" id="Phobius"/>
    </source>
</evidence>
<keyword evidence="1" id="KW-0812">Transmembrane</keyword>
<dbReference type="EMBL" id="GL379824">
    <property type="protein sequence ID" value="EGT48910.1"/>
    <property type="molecule type" value="Genomic_DNA"/>
</dbReference>
<dbReference type="Proteomes" id="UP000008068">
    <property type="component" value="Unassembled WGS sequence"/>
</dbReference>
<dbReference type="HOGENOM" id="CLU_058690_0_0_1"/>
<organism evidence="3">
    <name type="scientific">Caenorhabditis brenneri</name>
    <name type="common">Nematode worm</name>
    <dbReference type="NCBI Taxonomy" id="135651"/>
    <lineage>
        <taxon>Eukaryota</taxon>
        <taxon>Metazoa</taxon>
        <taxon>Ecdysozoa</taxon>
        <taxon>Nematoda</taxon>
        <taxon>Chromadorea</taxon>
        <taxon>Rhabditida</taxon>
        <taxon>Rhabditina</taxon>
        <taxon>Rhabditomorpha</taxon>
        <taxon>Rhabditoidea</taxon>
        <taxon>Rhabditidae</taxon>
        <taxon>Peloderinae</taxon>
        <taxon>Caenorhabditis</taxon>
    </lineage>
</organism>
<reference evidence="3" key="1">
    <citation type="submission" date="2011-07" db="EMBL/GenBank/DDBJ databases">
        <authorList>
            <consortium name="Caenorhabditis brenneri Sequencing and Analysis Consortium"/>
            <person name="Wilson R.K."/>
        </authorList>
    </citation>
    <scope>NUCLEOTIDE SEQUENCE [LARGE SCALE GENOMIC DNA]</scope>
    <source>
        <strain evidence="3">PB2801</strain>
    </source>
</reference>
<proteinExistence type="predicted"/>
<evidence type="ECO:0000313" key="2">
    <source>
        <dbReference type="EMBL" id="EGT48910.1"/>
    </source>
</evidence>
<sequence length="292" mass="33498">MFEKNYGNVTNPWINGINEVFNNFAKSLIHLPFPAILFIVYCFTLAKENDQFFSNFLFDHIFMYTSIGVSVFFQLLIELGLHGNGIAALLSMFLICQCNMQFIFLISKMLLILSPWEISLFFCLVLTALETYGLCLSFSGKTIVLEYADTFYNLFTIFLVVLLLLKLRFGKNGNYGELILLIIHSTVFISFFTIFQLLTIFKKAVFNYNYGHSAVVDFMVNNIYYFLFLWIISAVIFSSEKVQSYVRHLQEKSESQMFPMAQIPVGGRNNGEITTSSHLTVTDINLNINPSV</sequence>
<evidence type="ECO:0000313" key="3">
    <source>
        <dbReference type="Proteomes" id="UP000008068"/>
    </source>
</evidence>
<name>G0N051_CAEBE</name>
<protein>
    <recommendedName>
        <fullName evidence="4">Transmembrane protein</fullName>
    </recommendedName>
</protein>
<keyword evidence="1" id="KW-0472">Membrane</keyword>
<feature type="transmembrane region" description="Helical" evidence="1">
    <location>
        <begin position="151"/>
        <end position="169"/>
    </location>
</feature>
<feature type="transmembrane region" description="Helical" evidence="1">
    <location>
        <begin position="58"/>
        <end position="77"/>
    </location>
</feature>